<keyword evidence="4 5" id="KW-0732">Signal</keyword>
<feature type="chain" id="PRO_5047124284" evidence="5">
    <location>
        <begin position="34"/>
        <end position="345"/>
    </location>
</feature>
<organism evidence="7 8">
    <name type="scientific">Amycolatopsis ultiminotia</name>
    <dbReference type="NCBI Taxonomy" id="543629"/>
    <lineage>
        <taxon>Bacteria</taxon>
        <taxon>Bacillati</taxon>
        <taxon>Actinomycetota</taxon>
        <taxon>Actinomycetes</taxon>
        <taxon>Pseudonocardiales</taxon>
        <taxon>Pseudonocardiaceae</taxon>
        <taxon>Amycolatopsis</taxon>
    </lineage>
</organism>
<evidence type="ECO:0000256" key="4">
    <source>
        <dbReference type="ARBA" id="ARBA00022729"/>
    </source>
</evidence>
<comment type="subcellular location">
    <subcellularLocation>
        <location evidence="1">Periplasm</location>
    </subcellularLocation>
</comment>
<dbReference type="InterPro" id="IPR010067">
    <property type="entry name" value="ABC_SsuA_sub-bd"/>
</dbReference>
<gene>
    <name evidence="7" type="ORF">GCM10022222_52300</name>
</gene>
<comment type="caution">
    <text evidence="7">The sequence shown here is derived from an EMBL/GenBank/DDBJ whole genome shotgun (WGS) entry which is preliminary data.</text>
</comment>
<dbReference type="RefSeq" id="WP_344864323.1">
    <property type="nucleotide sequence ID" value="NZ_BAAAZN010000012.1"/>
</dbReference>
<evidence type="ECO:0000259" key="6">
    <source>
        <dbReference type="SMART" id="SM00062"/>
    </source>
</evidence>
<dbReference type="InterPro" id="IPR001638">
    <property type="entry name" value="Solute-binding_3/MltF_N"/>
</dbReference>
<evidence type="ECO:0000313" key="8">
    <source>
        <dbReference type="Proteomes" id="UP001500689"/>
    </source>
</evidence>
<feature type="domain" description="Solute-binding protein family 3/N-terminal" evidence="6">
    <location>
        <begin position="52"/>
        <end position="278"/>
    </location>
</feature>
<dbReference type="InterPro" id="IPR015168">
    <property type="entry name" value="SsuA/THI5"/>
</dbReference>
<dbReference type="EMBL" id="BAAAZN010000012">
    <property type="protein sequence ID" value="GAA3562111.1"/>
    <property type="molecule type" value="Genomic_DNA"/>
</dbReference>
<evidence type="ECO:0000256" key="2">
    <source>
        <dbReference type="ARBA" id="ARBA00010742"/>
    </source>
</evidence>
<accession>A0ABP6X785</accession>
<dbReference type="PANTHER" id="PTHR30024">
    <property type="entry name" value="ALIPHATIC SULFONATES-BINDING PROTEIN-RELATED"/>
    <property type="match status" value="1"/>
</dbReference>
<proteinExistence type="inferred from homology"/>
<dbReference type="CDD" id="cd13558">
    <property type="entry name" value="PBP2_SsuA_like_2"/>
    <property type="match status" value="1"/>
</dbReference>
<comment type="similarity">
    <text evidence="2">Belongs to the bacterial solute-binding protein SsuA/TauA family.</text>
</comment>
<dbReference type="SUPFAM" id="SSF53850">
    <property type="entry name" value="Periplasmic binding protein-like II"/>
    <property type="match status" value="1"/>
</dbReference>
<dbReference type="PANTHER" id="PTHR30024:SF48">
    <property type="entry name" value="ABC TRANSPORTER SUBSTRATE-BINDING PROTEIN"/>
    <property type="match status" value="1"/>
</dbReference>
<keyword evidence="8" id="KW-1185">Reference proteome</keyword>
<feature type="signal peptide" evidence="5">
    <location>
        <begin position="1"/>
        <end position="33"/>
    </location>
</feature>
<dbReference type="Gene3D" id="3.40.190.10">
    <property type="entry name" value="Periplasmic binding protein-like II"/>
    <property type="match status" value="2"/>
</dbReference>
<name>A0ABP6X785_9PSEU</name>
<protein>
    <submittedName>
        <fullName evidence="7">ABC transporter substrate-binding protein</fullName>
    </submittedName>
</protein>
<evidence type="ECO:0000256" key="1">
    <source>
        <dbReference type="ARBA" id="ARBA00004418"/>
    </source>
</evidence>
<dbReference type="SMART" id="SM00062">
    <property type="entry name" value="PBPb"/>
    <property type="match status" value="1"/>
</dbReference>
<evidence type="ECO:0000256" key="5">
    <source>
        <dbReference type="SAM" id="SignalP"/>
    </source>
</evidence>
<evidence type="ECO:0000313" key="7">
    <source>
        <dbReference type="EMBL" id="GAA3562111.1"/>
    </source>
</evidence>
<dbReference type="NCBIfam" id="TIGR01728">
    <property type="entry name" value="SsuA_fam"/>
    <property type="match status" value="1"/>
</dbReference>
<reference evidence="8" key="1">
    <citation type="journal article" date="2019" name="Int. J. Syst. Evol. Microbiol.">
        <title>The Global Catalogue of Microorganisms (GCM) 10K type strain sequencing project: providing services to taxonomists for standard genome sequencing and annotation.</title>
        <authorList>
            <consortium name="The Broad Institute Genomics Platform"/>
            <consortium name="The Broad Institute Genome Sequencing Center for Infectious Disease"/>
            <person name="Wu L."/>
            <person name="Ma J."/>
        </authorList>
    </citation>
    <scope>NUCLEOTIDE SEQUENCE [LARGE SCALE GENOMIC DNA]</scope>
    <source>
        <strain evidence="8">JCM 16898</strain>
    </source>
</reference>
<keyword evidence="3" id="KW-0813">Transport</keyword>
<dbReference type="PROSITE" id="PS51257">
    <property type="entry name" value="PROKAR_LIPOPROTEIN"/>
    <property type="match status" value="1"/>
</dbReference>
<evidence type="ECO:0000256" key="3">
    <source>
        <dbReference type="ARBA" id="ARBA00022448"/>
    </source>
</evidence>
<sequence length="345" mass="35551">MHLRKTVLRTTTAALAATLVLAGLAACSSSGTATGPAPVPAAVSPAELAKVTLRVGDQKGGVKSLLTAAKAVGDVPYKIEWSTFTSGPPLLEAASAGAVDVGRVGNTPPIFAAAAKAKIAVVSVAKSNVERETVLVPGNSPLRDVASLRGKTIAVSKGSSAHGQLLNTLKKAGLSTKDVKLSFLQPSEAYAAFTQHEVDAWAIWDPYTAQAQLDAHARVLADGRGSSNGLAFETASTGALADPGKNTAIKDFVQRVAKAQLWANTHHTEWARAWAAETGLKLAVAQKAVDAGRDVPTPLDDGVIASEQQLADAFSDAGTLPGKVDFAAFADRRYGPELEAARMSG</sequence>
<dbReference type="Pfam" id="PF09084">
    <property type="entry name" value="NMT1"/>
    <property type="match status" value="1"/>
</dbReference>
<dbReference type="Proteomes" id="UP001500689">
    <property type="component" value="Unassembled WGS sequence"/>
</dbReference>